<feature type="signal peptide" evidence="1">
    <location>
        <begin position="1"/>
        <end position="29"/>
    </location>
</feature>
<reference evidence="3" key="1">
    <citation type="submission" date="2019-02" db="EMBL/GenBank/DDBJ databases">
        <title>Complete genome sequence of Rhodoferax sp. Gr-4.</title>
        <authorList>
            <person name="Jin L."/>
        </authorList>
    </citation>
    <scope>NUCLEOTIDE SEQUENCE [LARGE SCALE GENOMIC DNA]</scope>
    <source>
        <strain evidence="3">Gr-4</strain>
    </source>
</reference>
<feature type="chain" id="PRO_5021761112" description="Lipoprotein" evidence="1">
    <location>
        <begin position="30"/>
        <end position="515"/>
    </location>
</feature>
<sequence length="515" mass="54985">MSTSFAMSGRWVCVSCVLTVLGGCAQFQAARDEGHRKETIEQISRVDQHSSYPAMRRDSFEQVNLLELIDPEGQSVRDGYSKDWRLTVTDEVKGNIGFGQRYDLVLSWFGRQPDGDDWKRLRRNSVQDKIIAVSTSRCNVFKTYLRRQQVDVNFTLGSLTTAAGVLGAVLPGADASRSLAGAAGLFSGIRSEYNQSYYSNLAAHVIVQGIELRQNRLKKELVEARQGKSIAEYSMEAAINDAIVIDGNCSAVSGLIEAQDSIREVESPGMRMAARAMAGANALKEIQNTPSSKLVADGTLDKLLALAGSDVPSMLVTSTRTDLNGNPSRALANANSAAERIGAYIAQQGSQVVGEFEALQEKAKEGSRSELKSSEVRKTLEAAVNTSVLEPLTKLHGTKPAVLTACLQTLVEPTAVLGAAVAKMALTQADPDARITGQLALDKAHAEVAAAVAKVERVIEKAQTEIGARTKATLDALKAKAASDKGVKDLKLGDVTDAINKLGAPTSFGCGTETP</sequence>
<evidence type="ECO:0000256" key="1">
    <source>
        <dbReference type="SAM" id="SignalP"/>
    </source>
</evidence>
<proteinExistence type="predicted"/>
<dbReference type="AlphaFoldDB" id="A0A515EP52"/>
<reference evidence="3" key="2">
    <citation type="journal article" date="2020" name="Int. J. Syst. Evol. Microbiol.">
        <title>Genomic insights into a novel species Rhodoferax aquaticus sp. nov., isolated from freshwater.</title>
        <authorList>
            <person name="Li T."/>
            <person name="Zhuo Y."/>
            <person name="Jin C.Z."/>
            <person name="Wu X."/>
            <person name="Ko S.R."/>
            <person name="Jin F.J."/>
            <person name="Ahn C.Y."/>
            <person name="Oh H.M."/>
            <person name="Lee H.G."/>
            <person name="Jin L."/>
        </authorList>
    </citation>
    <scope>NUCLEOTIDE SEQUENCE [LARGE SCALE GENOMIC DNA]</scope>
    <source>
        <strain evidence="3">Gr-4</strain>
    </source>
</reference>
<dbReference type="Proteomes" id="UP000317365">
    <property type="component" value="Chromosome"/>
</dbReference>
<accession>A0A515EP52</accession>
<evidence type="ECO:0000313" key="3">
    <source>
        <dbReference type="Proteomes" id="UP000317365"/>
    </source>
</evidence>
<dbReference type="KEGG" id="rhg:EXZ61_09785"/>
<evidence type="ECO:0000313" key="2">
    <source>
        <dbReference type="EMBL" id="QDL54431.1"/>
    </source>
</evidence>
<evidence type="ECO:0008006" key="4">
    <source>
        <dbReference type="Google" id="ProtNLM"/>
    </source>
</evidence>
<dbReference type="EMBL" id="CP036282">
    <property type="protein sequence ID" value="QDL54431.1"/>
    <property type="molecule type" value="Genomic_DNA"/>
</dbReference>
<protein>
    <recommendedName>
        <fullName evidence="4">Lipoprotein</fullName>
    </recommendedName>
</protein>
<keyword evidence="1" id="KW-0732">Signal</keyword>
<gene>
    <name evidence="2" type="ORF">EXZ61_09785</name>
</gene>
<organism evidence="2 3">
    <name type="scientific">Rhodoferax aquaticus</name>
    <dbReference type="NCBI Taxonomy" id="2527691"/>
    <lineage>
        <taxon>Bacteria</taxon>
        <taxon>Pseudomonadati</taxon>
        <taxon>Pseudomonadota</taxon>
        <taxon>Betaproteobacteria</taxon>
        <taxon>Burkholderiales</taxon>
        <taxon>Comamonadaceae</taxon>
        <taxon>Rhodoferax</taxon>
    </lineage>
</organism>
<keyword evidence="3" id="KW-1185">Reference proteome</keyword>
<name>A0A515EP52_9BURK</name>
<dbReference type="RefSeq" id="WP_142811348.1">
    <property type="nucleotide sequence ID" value="NZ_CP036282.1"/>
</dbReference>